<name>A0AC59YKG4_RANTA</name>
<gene>
    <name evidence="1" type="ORF">MRATA1EN22A_LOCUS6979</name>
</gene>
<evidence type="ECO:0000313" key="1">
    <source>
        <dbReference type="EMBL" id="CAM9753149.1"/>
    </source>
</evidence>
<organism evidence="1 2">
    <name type="scientific">Rangifer tarandus platyrhynchus</name>
    <name type="common">Svalbard reindeer</name>
    <dbReference type="NCBI Taxonomy" id="3082113"/>
    <lineage>
        <taxon>Eukaryota</taxon>
        <taxon>Metazoa</taxon>
        <taxon>Chordata</taxon>
        <taxon>Craniata</taxon>
        <taxon>Vertebrata</taxon>
        <taxon>Euteleostomi</taxon>
        <taxon>Mammalia</taxon>
        <taxon>Eutheria</taxon>
        <taxon>Laurasiatheria</taxon>
        <taxon>Artiodactyla</taxon>
        <taxon>Ruminantia</taxon>
        <taxon>Pecora</taxon>
        <taxon>Cervidae</taxon>
        <taxon>Odocoileinae</taxon>
        <taxon>Rangifer</taxon>
    </lineage>
</organism>
<dbReference type="Proteomes" id="UP001162501">
    <property type="component" value="Chromosome 16"/>
</dbReference>
<sequence length="115" mass="12621">MSFESQGFAVGSGPFFPLSSAPKGVISPSITPHTPAEPPPHFLANSPAPRARGYRNCICNRLERSVGANILCMELREWGHLEMKIVVNASTHLWNTLNVCRWMGGNISLYLIAPM</sequence>
<evidence type="ECO:0000313" key="2">
    <source>
        <dbReference type="Proteomes" id="UP001162501"/>
    </source>
</evidence>
<reference evidence="1" key="1">
    <citation type="submission" date="2023-05" db="EMBL/GenBank/DDBJ databases">
        <authorList>
            <consortium name="ELIXIR-Norway"/>
        </authorList>
    </citation>
    <scope>NUCLEOTIDE SEQUENCE</scope>
</reference>
<reference evidence="1" key="2">
    <citation type="submission" date="2025-03" db="EMBL/GenBank/DDBJ databases">
        <authorList>
            <consortium name="ELIXIR-Norway"/>
            <consortium name="Elixir Norway"/>
        </authorList>
    </citation>
    <scope>NUCLEOTIDE SEQUENCE</scope>
</reference>
<dbReference type="EMBL" id="OX596100">
    <property type="protein sequence ID" value="CAM9753149.1"/>
    <property type="molecule type" value="Genomic_DNA"/>
</dbReference>
<protein>
    <submittedName>
        <fullName evidence="1">Uncharacterized protein</fullName>
    </submittedName>
</protein>
<accession>A0AC59YKG4</accession>
<proteinExistence type="predicted"/>